<dbReference type="EMBL" id="UIGB01000001">
    <property type="protein sequence ID" value="SUU83202.1"/>
    <property type="molecule type" value="Genomic_DNA"/>
</dbReference>
<dbReference type="InterPro" id="IPR036388">
    <property type="entry name" value="WH-like_DNA-bd_sf"/>
</dbReference>
<dbReference type="GO" id="GO:0016987">
    <property type="term" value="F:sigma factor activity"/>
    <property type="evidence" value="ECO:0007669"/>
    <property type="project" value="UniProtKB-KW"/>
</dbReference>
<dbReference type="InterPro" id="IPR007627">
    <property type="entry name" value="RNA_pol_sigma70_r2"/>
</dbReference>
<evidence type="ECO:0000259" key="6">
    <source>
        <dbReference type="Pfam" id="PF08281"/>
    </source>
</evidence>
<dbReference type="PANTHER" id="PTHR43133">
    <property type="entry name" value="RNA POLYMERASE ECF-TYPE SIGMA FACTO"/>
    <property type="match status" value="1"/>
</dbReference>
<feature type="domain" description="RNA polymerase sigma factor 70 region 4 type 2" evidence="6">
    <location>
        <begin position="142"/>
        <end position="192"/>
    </location>
</feature>
<dbReference type="InterPro" id="IPR013324">
    <property type="entry name" value="RNA_pol_sigma_r3/r4-like"/>
</dbReference>
<dbReference type="AlphaFoldDB" id="A0A380W2M8"/>
<evidence type="ECO:0000256" key="4">
    <source>
        <dbReference type="ARBA" id="ARBA00023163"/>
    </source>
</evidence>
<dbReference type="InterPro" id="IPR014284">
    <property type="entry name" value="RNA_pol_sigma-70_dom"/>
</dbReference>
<evidence type="ECO:0000256" key="2">
    <source>
        <dbReference type="ARBA" id="ARBA00023015"/>
    </source>
</evidence>
<dbReference type="NCBIfam" id="TIGR02937">
    <property type="entry name" value="sigma70-ECF"/>
    <property type="match status" value="1"/>
</dbReference>
<dbReference type="GO" id="GO:0006352">
    <property type="term" value="P:DNA-templated transcription initiation"/>
    <property type="evidence" value="ECO:0007669"/>
    <property type="project" value="InterPro"/>
</dbReference>
<keyword evidence="2" id="KW-0805">Transcription regulation</keyword>
<dbReference type="Gene3D" id="1.10.1740.10">
    <property type="match status" value="1"/>
</dbReference>
<evidence type="ECO:0000259" key="5">
    <source>
        <dbReference type="Pfam" id="PF04542"/>
    </source>
</evidence>
<name>A0A380W2M8_AFIFE</name>
<feature type="domain" description="RNA polymerase sigma-70 region 2" evidence="5">
    <location>
        <begin position="39"/>
        <end position="103"/>
    </location>
</feature>
<keyword evidence="4" id="KW-0804">Transcription</keyword>
<dbReference type="Gene3D" id="1.10.10.10">
    <property type="entry name" value="Winged helix-like DNA-binding domain superfamily/Winged helix DNA-binding domain"/>
    <property type="match status" value="1"/>
</dbReference>
<sequence length="231" mass="26432">MTDSHSQARRPALDETASDDVLVRAAQGGDSRAFRAILTRYNRRLYRIARGILRNDAEAEDAVQEAYINAFTHLAGFRGDSSLSTWLSRIVMNEALGRLRSRRLMVDIAAVVTPEREAEIVQFPNTVRTDPERTIAQRELLRLVERATDELPDVYRTVFVTRVIEGMSVDDTAELLGIRTETVKTRLHRARKLVREHLDREIGPVMLDAFPFAGKRCERMTENVMQRLRLV</sequence>
<dbReference type="NCBIfam" id="NF008888">
    <property type="entry name" value="PRK11922.1"/>
    <property type="match status" value="1"/>
</dbReference>
<keyword evidence="3" id="KW-0731">Sigma factor</keyword>
<dbReference type="Pfam" id="PF04542">
    <property type="entry name" value="Sigma70_r2"/>
    <property type="match status" value="1"/>
</dbReference>
<evidence type="ECO:0000256" key="1">
    <source>
        <dbReference type="ARBA" id="ARBA00010641"/>
    </source>
</evidence>
<dbReference type="GO" id="GO:0003677">
    <property type="term" value="F:DNA binding"/>
    <property type="evidence" value="ECO:0007669"/>
    <property type="project" value="InterPro"/>
</dbReference>
<gene>
    <name evidence="7" type="primary">rpoE_1</name>
    <name evidence="7" type="ORF">NCTC12722_00365</name>
</gene>
<comment type="similarity">
    <text evidence="1">Belongs to the sigma-70 factor family. ECF subfamily.</text>
</comment>
<dbReference type="PANTHER" id="PTHR43133:SF51">
    <property type="entry name" value="RNA POLYMERASE SIGMA FACTOR"/>
    <property type="match status" value="1"/>
</dbReference>
<protein>
    <submittedName>
        <fullName evidence="7">Sigma-24</fullName>
    </submittedName>
</protein>
<evidence type="ECO:0000313" key="7">
    <source>
        <dbReference type="EMBL" id="SUU83202.1"/>
    </source>
</evidence>
<evidence type="ECO:0000313" key="8">
    <source>
        <dbReference type="Proteomes" id="UP000254343"/>
    </source>
</evidence>
<proteinExistence type="inferred from homology"/>
<dbReference type="SUPFAM" id="SSF88659">
    <property type="entry name" value="Sigma3 and sigma4 domains of RNA polymerase sigma factors"/>
    <property type="match status" value="1"/>
</dbReference>
<dbReference type="InterPro" id="IPR013325">
    <property type="entry name" value="RNA_pol_sigma_r2"/>
</dbReference>
<reference evidence="7 8" key="1">
    <citation type="submission" date="2018-06" db="EMBL/GenBank/DDBJ databases">
        <authorList>
            <consortium name="Pathogen Informatics"/>
            <person name="Doyle S."/>
        </authorList>
    </citation>
    <scope>NUCLEOTIDE SEQUENCE [LARGE SCALE GENOMIC DNA]</scope>
    <source>
        <strain evidence="7 8">NCTC12722</strain>
    </source>
</reference>
<dbReference type="InterPro" id="IPR013249">
    <property type="entry name" value="RNA_pol_sigma70_r4_t2"/>
</dbReference>
<organism evidence="7 8">
    <name type="scientific">Afipia felis</name>
    <name type="common">Cat scratch disease bacillus</name>
    <dbReference type="NCBI Taxonomy" id="1035"/>
    <lineage>
        <taxon>Bacteria</taxon>
        <taxon>Pseudomonadati</taxon>
        <taxon>Pseudomonadota</taxon>
        <taxon>Alphaproteobacteria</taxon>
        <taxon>Hyphomicrobiales</taxon>
        <taxon>Nitrobacteraceae</taxon>
        <taxon>Afipia</taxon>
    </lineage>
</organism>
<dbReference type="Proteomes" id="UP000254343">
    <property type="component" value="Unassembled WGS sequence"/>
</dbReference>
<dbReference type="Pfam" id="PF08281">
    <property type="entry name" value="Sigma70_r4_2"/>
    <property type="match status" value="1"/>
</dbReference>
<dbReference type="CDD" id="cd06171">
    <property type="entry name" value="Sigma70_r4"/>
    <property type="match status" value="1"/>
</dbReference>
<accession>A0A380W2M8</accession>
<dbReference type="OrthoDB" id="9780326at2"/>
<evidence type="ECO:0000256" key="3">
    <source>
        <dbReference type="ARBA" id="ARBA00023082"/>
    </source>
</evidence>
<dbReference type="RefSeq" id="WP_002717983.1">
    <property type="nucleotide sequence ID" value="NZ_UFSI01000001.1"/>
</dbReference>
<dbReference type="InterPro" id="IPR039425">
    <property type="entry name" value="RNA_pol_sigma-70-like"/>
</dbReference>
<dbReference type="SUPFAM" id="SSF88946">
    <property type="entry name" value="Sigma2 domain of RNA polymerase sigma factors"/>
    <property type="match status" value="1"/>
</dbReference>